<feature type="compositionally biased region" description="Acidic residues" evidence="1">
    <location>
        <begin position="441"/>
        <end position="451"/>
    </location>
</feature>
<accession>A0AAD2H8H5</accession>
<comment type="caution">
    <text evidence="2">The sequence shown here is derived from an EMBL/GenBank/DDBJ whole genome shotgun (WGS) entry which is preliminary data.</text>
</comment>
<feature type="region of interest" description="Disordered" evidence="1">
    <location>
        <begin position="610"/>
        <end position="631"/>
    </location>
</feature>
<evidence type="ECO:0000313" key="3">
    <source>
        <dbReference type="Proteomes" id="UP001295794"/>
    </source>
</evidence>
<feature type="compositionally biased region" description="Low complexity" evidence="1">
    <location>
        <begin position="400"/>
        <end position="421"/>
    </location>
</feature>
<feature type="compositionally biased region" description="Polar residues" evidence="1">
    <location>
        <begin position="815"/>
        <end position="849"/>
    </location>
</feature>
<keyword evidence="3" id="KW-1185">Reference proteome</keyword>
<dbReference type="EMBL" id="CAVNYO010000169">
    <property type="protein sequence ID" value="CAK5270735.1"/>
    <property type="molecule type" value="Genomic_DNA"/>
</dbReference>
<sequence length="1077" mass="115030">MTKSTGVGRGRKSGLNAEQRIHAQQHLSEFRAAQLTGGGGGYRRQVVREWFDAHPAHITLGITLPAEPGAPGIEPSKLPKELDDRIEAEKEKVSEVGYTQAAILFLSLTKIQQFRTWFRNHSSNAKKKEESTGGRQIIKSSAVERAMLARIKPRVRRNTREELWEASQSSKDVLSVALDAEGWADEDCPVQEEGETEKEHAERLSQWRATRMAVRRRVRTSEFDGLEAVEREAIEEAYEKQSKAKDIGSPEPKTPEQLQWGIGKLPSVVTKSHEFIENLTGLVGVTFLVGPSPEHGGKITTYSHCHGQTKGGVDFEHYVKDWKKTYLHVLRDWGKEVFDRDERLRRALQTEENVATTRNVVSEAPAVSPPDGGSWVDSAATGTEEKHKANRRKQKTLTVSTASSTATPNATALSSASLTPTNPRPLPRSAWHGVTGGGEDTSQEEEVVDENNEDLEGVGSFSLGMTADDPASTNFGENFERAMADMFRGDAAPSDAGMVVGPPPTKPAGVGKGFSFLRELYGTSMDPPTFNQPQQQGSIPSATSAASAGAQEKPWWMYNFSMAQGYGGQPEIDMQGGKGTSESFFGDWLDSDGPVTTPVDGEPMAVAPATSVVPTPSVPTPSTSATLQSSNAEPVATAVDVEPMAVVPAPSTSAIPEASTATMSLVPAPSMAIPVVPTPSVPTPSTSATVKSSNAGPVVTAVDVEPMAVAPAPATPIPVFPQPSTAVMPVSPAPVTVVPVPSACPNPIPIVPADAADAADAAALPVPATGATWPLTRAKVSNTSWNPQPWTQSSQPWVPRSGSAVNLPWNRRLPGQSSGSSNPFAGASFTSSSAVKPTGSGAKSSNSDSCPDLPREFGLPESRPMSNPLRAKNAALLGLSGKTSQSGMGAQTPGQPNPEVEIVVEEGGLVNHISVALPWSKERRMRVERIDKEKQRAQEQHEKNVAQGIFVVPPPPSAVVPGPETRKEPAALGGRRKSNTTGGAKGPNRATSADVAQAAEDQVLERSLRTRTKNERGKAFEDEMNRRRKRHGENKDKEKSGEGSTKTLDGKGRKRVASTVLEGRSGPKSAPKRARRR</sequence>
<evidence type="ECO:0000313" key="2">
    <source>
        <dbReference type="EMBL" id="CAK5270735.1"/>
    </source>
</evidence>
<dbReference type="AlphaFoldDB" id="A0AAD2H8H5"/>
<organism evidence="2 3">
    <name type="scientific">Mycena citricolor</name>
    <dbReference type="NCBI Taxonomy" id="2018698"/>
    <lineage>
        <taxon>Eukaryota</taxon>
        <taxon>Fungi</taxon>
        <taxon>Dikarya</taxon>
        <taxon>Basidiomycota</taxon>
        <taxon>Agaricomycotina</taxon>
        <taxon>Agaricomycetes</taxon>
        <taxon>Agaricomycetidae</taxon>
        <taxon>Agaricales</taxon>
        <taxon>Marasmiineae</taxon>
        <taxon>Mycenaceae</taxon>
        <taxon>Mycena</taxon>
    </lineage>
</organism>
<feature type="region of interest" description="Disordered" evidence="1">
    <location>
        <begin position="356"/>
        <end position="451"/>
    </location>
</feature>
<proteinExistence type="predicted"/>
<feature type="compositionally biased region" description="Low complexity" evidence="1">
    <location>
        <begin position="610"/>
        <end position="626"/>
    </location>
</feature>
<reference evidence="2" key="1">
    <citation type="submission" date="2023-11" db="EMBL/GenBank/DDBJ databases">
        <authorList>
            <person name="De Vega J J."/>
            <person name="De Vega J J."/>
        </authorList>
    </citation>
    <scope>NUCLEOTIDE SEQUENCE</scope>
</reference>
<evidence type="ECO:0000256" key="1">
    <source>
        <dbReference type="SAM" id="MobiDB-lite"/>
    </source>
</evidence>
<feature type="region of interest" description="Disordered" evidence="1">
    <location>
        <begin position="781"/>
        <end position="867"/>
    </location>
</feature>
<dbReference type="Proteomes" id="UP001295794">
    <property type="component" value="Unassembled WGS sequence"/>
</dbReference>
<protein>
    <submittedName>
        <fullName evidence="2">Uncharacterized protein</fullName>
    </submittedName>
</protein>
<gene>
    <name evidence="2" type="ORF">MYCIT1_LOCUS15396</name>
</gene>
<feature type="compositionally biased region" description="Polar residues" evidence="1">
    <location>
        <begin position="781"/>
        <end position="796"/>
    </location>
</feature>
<feature type="compositionally biased region" description="Basic and acidic residues" evidence="1">
    <location>
        <begin position="1003"/>
        <end position="1025"/>
    </location>
</feature>
<feature type="region of interest" description="Disordered" evidence="1">
    <location>
        <begin position="951"/>
        <end position="1077"/>
    </location>
</feature>
<name>A0AAD2H8H5_9AGAR</name>